<dbReference type="Gene3D" id="1.20.140.10">
    <property type="entry name" value="Butyryl-CoA Dehydrogenase, subunit A, domain 3"/>
    <property type="match status" value="2"/>
</dbReference>
<comment type="cofactor">
    <cofactor evidence="1">
        <name>FAD</name>
        <dbReference type="ChEBI" id="CHEBI:57692"/>
    </cofactor>
</comment>
<evidence type="ECO:0000256" key="5">
    <source>
        <dbReference type="ARBA" id="ARBA00022827"/>
    </source>
</evidence>
<comment type="similarity">
    <text evidence="3 10">Belongs to the acyl-CoA oxidase family.</text>
</comment>
<sequence>MAPHHDANDRTAKDMLAARERTAMDVVAVRDFLYNGRVQWEKKQAVLDILSNDPTFNKEQNLYMTRTQRYERGLRMIHRVLQFKDEHGWNAEEEAKAFFYLEEGLPIGLHQTAFEPVVNSQGSPELLAKYGKLIANRGIFGCYLQTELGHGSGVARLETTATYIPATQEFEIHSPTLTSSKWWIGALGKTATHGVVQAKLIMPDGKDMGPHLFFVQLRSLNDHKLLPGIVAGDIGPKAMGGYGSVDNGFARFDHVRIPREQMLSKFAQITPDGKYTKPPHAKISYGGMMYIRQSLVTAGGWLMGKAATISIRYATVRRQGEYGKDGMEPQAITHPSLFSRLLPIIAHAYVFIEVGRNLTVAFQAVSKRLAAGDTSQLAEMHAITSGLKALVTRTQVLDLETARRSMGGHGYSGYAGLGRLYAEYVPSVTYEGDNFVLDLQVARSALKSYKGIRSSKNPTPSLLSPSSNYLRHIFDPHATPPELTDAAWSDPETLVAILEWRAALLVQDLATNVAQPDANVHHRVSVAVAEAFMGAQVAGFIRDSKLSGESGKAVNNLYMLYLLTTIEASLADTLSFGILRPSRNGRDATRGLRLAILKLYEELLPNAIGLTDAFGFSDWELDSALGVYDGKVYEALWNKAQTEPLNAQEVTDAYTKSIRPILERGQALAAKAKM</sequence>
<evidence type="ECO:0000313" key="16">
    <source>
        <dbReference type="EMBL" id="TFK99727.1"/>
    </source>
</evidence>
<evidence type="ECO:0000256" key="3">
    <source>
        <dbReference type="ARBA" id="ARBA00006288"/>
    </source>
</evidence>
<evidence type="ECO:0000256" key="12">
    <source>
        <dbReference type="PIRSR" id="PIRSR000168-2"/>
    </source>
</evidence>
<dbReference type="Pfam" id="PF22924">
    <property type="entry name" value="ACOX_C_alpha1"/>
    <property type="match status" value="1"/>
</dbReference>
<evidence type="ECO:0000256" key="11">
    <source>
        <dbReference type="PIRSR" id="PIRSR000168-1"/>
    </source>
</evidence>
<keyword evidence="7" id="KW-0560">Oxidoreductase</keyword>
<evidence type="ECO:0000259" key="14">
    <source>
        <dbReference type="Pfam" id="PF14749"/>
    </source>
</evidence>
<gene>
    <name evidence="16" type="ORF">BDV98DRAFT_570745</name>
</gene>
<evidence type="ECO:0000259" key="15">
    <source>
        <dbReference type="Pfam" id="PF22924"/>
    </source>
</evidence>
<name>A0A5C3QEU7_9AGAR</name>
<dbReference type="GO" id="GO:0005777">
    <property type="term" value="C:peroxisome"/>
    <property type="evidence" value="ECO:0007669"/>
    <property type="project" value="UniProtKB-SubCell"/>
</dbReference>
<dbReference type="AlphaFoldDB" id="A0A5C3QEU7"/>
<evidence type="ECO:0000256" key="9">
    <source>
        <dbReference type="ARBA" id="ARBA00023140"/>
    </source>
</evidence>
<dbReference type="EMBL" id="ML178832">
    <property type="protein sequence ID" value="TFK99727.1"/>
    <property type="molecule type" value="Genomic_DNA"/>
</dbReference>
<dbReference type="SUPFAM" id="SSF47203">
    <property type="entry name" value="Acyl-CoA dehydrogenase C-terminal domain-like"/>
    <property type="match status" value="2"/>
</dbReference>
<dbReference type="GO" id="GO:0033540">
    <property type="term" value="P:fatty acid beta-oxidation using acyl-CoA oxidase"/>
    <property type="evidence" value="ECO:0007669"/>
    <property type="project" value="TreeGrafter"/>
</dbReference>
<dbReference type="PIRSF" id="PIRSF000168">
    <property type="entry name" value="Acyl-CoA_oxidase"/>
    <property type="match status" value="1"/>
</dbReference>
<organism evidence="16 17">
    <name type="scientific">Pterulicium gracile</name>
    <dbReference type="NCBI Taxonomy" id="1884261"/>
    <lineage>
        <taxon>Eukaryota</taxon>
        <taxon>Fungi</taxon>
        <taxon>Dikarya</taxon>
        <taxon>Basidiomycota</taxon>
        <taxon>Agaricomycotina</taxon>
        <taxon>Agaricomycetes</taxon>
        <taxon>Agaricomycetidae</taxon>
        <taxon>Agaricales</taxon>
        <taxon>Pleurotineae</taxon>
        <taxon>Pterulaceae</taxon>
        <taxon>Pterulicium</taxon>
    </lineage>
</organism>
<dbReference type="GO" id="GO:0055088">
    <property type="term" value="P:lipid homeostasis"/>
    <property type="evidence" value="ECO:0007669"/>
    <property type="project" value="TreeGrafter"/>
</dbReference>
<evidence type="ECO:0000256" key="7">
    <source>
        <dbReference type="ARBA" id="ARBA00023002"/>
    </source>
</evidence>
<keyword evidence="6" id="KW-0276">Fatty acid metabolism</keyword>
<evidence type="ECO:0000256" key="4">
    <source>
        <dbReference type="ARBA" id="ARBA00022630"/>
    </source>
</evidence>
<dbReference type="Gene3D" id="1.10.540.10">
    <property type="entry name" value="Acyl-CoA dehydrogenase/oxidase, N-terminal domain"/>
    <property type="match status" value="1"/>
</dbReference>
<evidence type="ECO:0000256" key="10">
    <source>
        <dbReference type="PIRNR" id="PIRNR000168"/>
    </source>
</evidence>
<feature type="binding site" evidence="12">
    <location>
        <position position="146"/>
    </location>
    <ligand>
        <name>FAD</name>
        <dbReference type="ChEBI" id="CHEBI:57692"/>
    </ligand>
</feature>
<dbReference type="SUPFAM" id="SSF56645">
    <property type="entry name" value="Acyl-CoA dehydrogenase NM domain-like"/>
    <property type="match status" value="1"/>
</dbReference>
<feature type="domain" description="Acyl-CoA oxidase C-alpha1" evidence="15">
    <location>
        <begin position="285"/>
        <end position="445"/>
    </location>
</feature>
<evidence type="ECO:0000256" key="8">
    <source>
        <dbReference type="ARBA" id="ARBA00023098"/>
    </source>
</evidence>
<feature type="binding site" evidence="12">
    <location>
        <position position="185"/>
    </location>
    <ligand>
        <name>FAD</name>
        <dbReference type="ChEBI" id="CHEBI:57692"/>
    </ligand>
</feature>
<dbReference type="Proteomes" id="UP000305067">
    <property type="component" value="Unassembled WGS sequence"/>
</dbReference>
<dbReference type="GO" id="GO:0071949">
    <property type="term" value="F:FAD binding"/>
    <property type="evidence" value="ECO:0007669"/>
    <property type="project" value="InterPro"/>
</dbReference>
<reference evidence="16 17" key="1">
    <citation type="journal article" date="2019" name="Nat. Ecol. Evol.">
        <title>Megaphylogeny resolves global patterns of mushroom evolution.</title>
        <authorList>
            <person name="Varga T."/>
            <person name="Krizsan K."/>
            <person name="Foldi C."/>
            <person name="Dima B."/>
            <person name="Sanchez-Garcia M."/>
            <person name="Sanchez-Ramirez S."/>
            <person name="Szollosi G.J."/>
            <person name="Szarkandi J.G."/>
            <person name="Papp V."/>
            <person name="Albert L."/>
            <person name="Andreopoulos W."/>
            <person name="Angelini C."/>
            <person name="Antonin V."/>
            <person name="Barry K.W."/>
            <person name="Bougher N.L."/>
            <person name="Buchanan P."/>
            <person name="Buyck B."/>
            <person name="Bense V."/>
            <person name="Catcheside P."/>
            <person name="Chovatia M."/>
            <person name="Cooper J."/>
            <person name="Damon W."/>
            <person name="Desjardin D."/>
            <person name="Finy P."/>
            <person name="Geml J."/>
            <person name="Haridas S."/>
            <person name="Hughes K."/>
            <person name="Justo A."/>
            <person name="Karasinski D."/>
            <person name="Kautmanova I."/>
            <person name="Kiss B."/>
            <person name="Kocsube S."/>
            <person name="Kotiranta H."/>
            <person name="LaButti K.M."/>
            <person name="Lechner B.E."/>
            <person name="Liimatainen K."/>
            <person name="Lipzen A."/>
            <person name="Lukacs Z."/>
            <person name="Mihaltcheva S."/>
            <person name="Morgado L.N."/>
            <person name="Niskanen T."/>
            <person name="Noordeloos M.E."/>
            <person name="Ohm R.A."/>
            <person name="Ortiz-Santana B."/>
            <person name="Ovrebo C."/>
            <person name="Racz N."/>
            <person name="Riley R."/>
            <person name="Savchenko A."/>
            <person name="Shiryaev A."/>
            <person name="Soop K."/>
            <person name="Spirin V."/>
            <person name="Szebenyi C."/>
            <person name="Tomsovsky M."/>
            <person name="Tulloss R.E."/>
            <person name="Uehling J."/>
            <person name="Grigoriev I.V."/>
            <person name="Vagvolgyi C."/>
            <person name="Papp T."/>
            <person name="Martin F.M."/>
            <person name="Miettinen O."/>
            <person name="Hibbett D.S."/>
            <person name="Nagy L.G."/>
        </authorList>
    </citation>
    <scope>NUCLEOTIDE SEQUENCE [LARGE SCALE GENOMIC DNA]</scope>
    <source>
        <strain evidence="16 17">CBS 309.79</strain>
    </source>
</reference>
<dbReference type="InterPro" id="IPR036250">
    <property type="entry name" value="AcylCo_DH-like_C"/>
</dbReference>
<keyword evidence="9" id="KW-0576">Peroxisome</keyword>
<dbReference type="InterPro" id="IPR037069">
    <property type="entry name" value="AcylCoA_DH/ox_N_sf"/>
</dbReference>
<dbReference type="GO" id="GO:0005504">
    <property type="term" value="F:fatty acid binding"/>
    <property type="evidence" value="ECO:0007669"/>
    <property type="project" value="TreeGrafter"/>
</dbReference>
<dbReference type="PANTHER" id="PTHR10909">
    <property type="entry name" value="ELECTRON TRANSPORT OXIDOREDUCTASE"/>
    <property type="match status" value="1"/>
</dbReference>
<dbReference type="InterPro" id="IPR046373">
    <property type="entry name" value="Acyl-CoA_Oxase/DH_mid-dom_sf"/>
</dbReference>
<dbReference type="InterPro" id="IPR012258">
    <property type="entry name" value="Acyl-CoA_oxidase"/>
</dbReference>
<feature type="domain" description="Acyl-CoA oxidase C-terminal" evidence="13">
    <location>
        <begin position="490"/>
        <end position="662"/>
    </location>
</feature>
<keyword evidence="8" id="KW-0443">Lipid metabolism</keyword>
<evidence type="ECO:0000256" key="6">
    <source>
        <dbReference type="ARBA" id="ARBA00022832"/>
    </source>
</evidence>
<feature type="active site" description="Proton acceptor" evidence="11">
    <location>
        <position position="431"/>
    </location>
</feature>
<dbReference type="FunFam" id="2.40.110.10:FF:000003">
    <property type="entry name" value="Acyl-coenzyme A oxidase"/>
    <property type="match status" value="1"/>
</dbReference>
<dbReference type="Pfam" id="PF14749">
    <property type="entry name" value="Acyl-CoA_ox_N"/>
    <property type="match status" value="1"/>
</dbReference>
<dbReference type="InterPro" id="IPR009100">
    <property type="entry name" value="AcylCoA_DH/oxidase_NM_dom_sf"/>
</dbReference>
<feature type="domain" description="Acyl-coenzyme A oxidase N-terminal" evidence="14">
    <location>
        <begin position="30"/>
        <end position="139"/>
    </location>
</feature>
<evidence type="ECO:0000313" key="17">
    <source>
        <dbReference type="Proteomes" id="UP000305067"/>
    </source>
</evidence>
<dbReference type="OrthoDB" id="538336at2759"/>
<evidence type="ECO:0000256" key="1">
    <source>
        <dbReference type="ARBA" id="ARBA00001974"/>
    </source>
</evidence>
<keyword evidence="4 10" id="KW-0285">Flavoprotein</keyword>
<proteinExistence type="inferred from homology"/>
<evidence type="ECO:0000256" key="2">
    <source>
        <dbReference type="ARBA" id="ARBA00004275"/>
    </source>
</evidence>
<dbReference type="Pfam" id="PF01756">
    <property type="entry name" value="ACOX"/>
    <property type="match status" value="1"/>
</dbReference>
<accession>A0A5C3QEU7</accession>
<dbReference type="PANTHER" id="PTHR10909:SF250">
    <property type="entry name" value="PEROXISOMAL ACYL-COENZYME A OXIDASE 1"/>
    <property type="match status" value="1"/>
</dbReference>
<dbReference type="InterPro" id="IPR002655">
    <property type="entry name" value="Acyl-CoA_oxidase_C"/>
</dbReference>
<dbReference type="InterPro" id="IPR055060">
    <property type="entry name" value="ACOX_C_alpha1"/>
</dbReference>
<dbReference type="STRING" id="1884261.A0A5C3QEU7"/>
<protein>
    <recommendedName>
        <fullName evidence="10">Acyl-coenzyme A oxidase</fullName>
    </recommendedName>
</protein>
<dbReference type="InterPro" id="IPR029320">
    <property type="entry name" value="Acyl-CoA_ox_N"/>
</dbReference>
<comment type="subcellular location">
    <subcellularLocation>
        <location evidence="2">Peroxisome</location>
    </subcellularLocation>
</comment>
<keyword evidence="17" id="KW-1185">Reference proteome</keyword>
<dbReference type="GO" id="GO:0003997">
    <property type="term" value="F:acyl-CoA oxidase activity"/>
    <property type="evidence" value="ECO:0007669"/>
    <property type="project" value="InterPro"/>
</dbReference>
<keyword evidence="5 10" id="KW-0274">FAD</keyword>
<evidence type="ECO:0000259" key="13">
    <source>
        <dbReference type="Pfam" id="PF01756"/>
    </source>
</evidence>
<dbReference type="Gene3D" id="2.40.110.10">
    <property type="entry name" value="Butyryl-CoA Dehydrogenase, subunit A, domain 2"/>
    <property type="match status" value="1"/>
</dbReference>